<comment type="cofactor">
    <cofactor evidence="14">
        <name>[2Fe-2S] cluster</name>
        <dbReference type="ChEBI" id="CHEBI:190135"/>
    </cofactor>
    <text evidence="14">Binds 1 [2Fe-2S] cluster. The cluster is coordinated with 3 cysteines and 1 arginine.</text>
</comment>
<dbReference type="Pfam" id="PF06968">
    <property type="entry name" value="BATS"/>
    <property type="match status" value="1"/>
</dbReference>
<dbReference type="SMART" id="SM00876">
    <property type="entry name" value="BATS"/>
    <property type="match status" value="1"/>
</dbReference>
<dbReference type="EMBL" id="AP014521">
    <property type="protein sequence ID" value="BAP58621.1"/>
    <property type="molecule type" value="Genomic_DNA"/>
</dbReference>
<proteinExistence type="inferred from homology"/>
<feature type="binding site" evidence="13 14">
    <location>
        <position position="51"/>
    </location>
    <ligand>
        <name>[4Fe-4S] cluster</name>
        <dbReference type="ChEBI" id="CHEBI:49883"/>
        <note>4Fe-4S-S-AdoMet</note>
    </ligand>
</feature>
<evidence type="ECO:0000256" key="12">
    <source>
        <dbReference type="ARBA" id="ARBA00051157"/>
    </source>
</evidence>
<dbReference type="EC" id="2.8.1.6" evidence="3 13"/>
<dbReference type="AlphaFoldDB" id="A0A090BWH6"/>
<comment type="function">
    <text evidence="13">Catalyzes the conversion of dethiobiotin (DTB) to biotin by the insertion of a sulfur atom into dethiobiotin via a radical-based mechanism.</text>
</comment>
<dbReference type="SMART" id="SM00729">
    <property type="entry name" value="Elp3"/>
    <property type="match status" value="1"/>
</dbReference>
<dbReference type="InterPro" id="IPR010722">
    <property type="entry name" value="BATS_dom"/>
</dbReference>
<evidence type="ECO:0000256" key="4">
    <source>
        <dbReference type="ARBA" id="ARBA00022485"/>
    </source>
</evidence>
<dbReference type="PANTHER" id="PTHR22976">
    <property type="entry name" value="BIOTIN SYNTHASE"/>
    <property type="match status" value="1"/>
</dbReference>
<name>A0A090BWH6_9ENTR</name>
<keyword evidence="7 13" id="KW-0001">2Fe-2S</keyword>
<dbReference type="FunFam" id="3.20.20.70:FF:000011">
    <property type="entry name" value="Biotin synthase"/>
    <property type="match status" value="1"/>
</dbReference>
<evidence type="ECO:0000256" key="1">
    <source>
        <dbReference type="ARBA" id="ARBA00004942"/>
    </source>
</evidence>
<dbReference type="SFLD" id="SFLDG01278">
    <property type="entry name" value="biotin_synthase_like"/>
    <property type="match status" value="1"/>
</dbReference>
<dbReference type="InterPro" id="IPR002684">
    <property type="entry name" value="Biotin_synth/BioAB"/>
</dbReference>
<feature type="binding site" evidence="13 14">
    <location>
        <position position="260"/>
    </location>
    <ligand>
        <name>[2Fe-2S] cluster</name>
        <dbReference type="ChEBI" id="CHEBI:190135"/>
    </ligand>
</feature>
<dbReference type="SFLD" id="SFLDF00272">
    <property type="entry name" value="biotin_synthase"/>
    <property type="match status" value="1"/>
</dbReference>
<keyword evidence="8 13" id="KW-0479">Metal-binding</keyword>
<organism evidence="16 17">
    <name type="scientific">Candidatus Tachikawaea gelatinosa</name>
    <dbReference type="NCBI Taxonomy" id="1410383"/>
    <lineage>
        <taxon>Bacteria</taxon>
        <taxon>Pseudomonadati</taxon>
        <taxon>Pseudomonadota</taxon>
        <taxon>Gammaproteobacteria</taxon>
        <taxon>Enterobacterales</taxon>
        <taxon>Enterobacteriaceae</taxon>
        <taxon>Candidatus Tachikawaea</taxon>
    </lineage>
</organism>
<feature type="binding site" evidence="13 14">
    <location>
        <position position="186"/>
    </location>
    <ligand>
        <name>[2Fe-2S] cluster</name>
        <dbReference type="ChEBI" id="CHEBI:190135"/>
    </ligand>
</feature>
<dbReference type="InterPro" id="IPR006638">
    <property type="entry name" value="Elp3/MiaA/NifB-like_rSAM"/>
</dbReference>
<dbReference type="OrthoDB" id="9786826at2"/>
<dbReference type="SFLD" id="SFLDS00029">
    <property type="entry name" value="Radical_SAM"/>
    <property type="match status" value="1"/>
</dbReference>
<evidence type="ECO:0000256" key="13">
    <source>
        <dbReference type="HAMAP-Rule" id="MF_01694"/>
    </source>
</evidence>
<comment type="cofactor">
    <cofactor evidence="13 14">
        <name>[4Fe-4S] cluster</name>
        <dbReference type="ChEBI" id="CHEBI:49883"/>
    </cofactor>
    <text evidence="13 14">Binds 1 [4Fe-4S] cluster. The cluster is coordinated with 3 cysteines and an exchangeable S-adenosyl-L-methionine.</text>
</comment>
<sequence length="326" mass="37147">MKKKWTYKKIKDLFQTPFFDLMFKAQNVHRKNFNPHFLQISSLFSIKTGLCAEDCKYCAQSAKYNTKLKSKKLIDIDIVLKAAKIAKQEGVSRFCIGAAWRNIKDKDLLYLQKLIKEIKSLGMETCMTLGFLNEKQAKVLADAGLNFYNHNLDTSPNFYKKIVTTRTYQDRINTINIVRKAGIKVCSGGILGLGENMKDRIDLLLELSSLSVPPESVPINMLVKIKGTPLNNDTVKKIDVFEFIRTVAVARIIMPTSYIRLAAGRNKMSEEMQAICFMAGANSIFYGNKLLTTLNSKKSKDLILFKKLNIKTIFSCFDKKTQEKYI</sequence>
<accession>A0A090BWH6</accession>
<evidence type="ECO:0000256" key="14">
    <source>
        <dbReference type="PIRSR" id="PIRSR001619-1"/>
    </source>
</evidence>
<gene>
    <name evidence="13 16" type="primary">bioB</name>
    <name evidence="16" type="ORF">TGUWTKB_3940</name>
</gene>
<evidence type="ECO:0000256" key="11">
    <source>
        <dbReference type="ARBA" id="ARBA00023014"/>
    </source>
</evidence>
<evidence type="ECO:0000313" key="17">
    <source>
        <dbReference type="Proteomes" id="UP000031627"/>
    </source>
</evidence>
<keyword evidence="6 13" id="KW-0949">S-adenosyl-L-methionine</keyword>
<dbReference type="KEGG" id="sbw:TGUWTKB_3940"/>
<dbReference type="Gene3D" id="3.20.20.70">
    <property type="entry name" value="Aldolase class I"/>
    <property type="match status" value="1"/>
</dbReference>
<dbReference type="InterPro" id="IPR013785">
    <property type="entry name" value="Aldolase_TIM"/>
</dbReference>
<dbReference type="SFLD" id="SFLDG01060">
    <property type="entry name" value="BATS_domain_containing"/>
    <property type="match status" value="1"/>
</dbReference>
<dbReference type="PIRSF" id="PIRSF001619">
    <property type="entry name" value="Biotin_synth"/>
    <property type="match status" value="1"/>
</dbReference>
<feature type="binding site" evidence="13 14">
    <location>
        <position position="95"/>
    </location>
    <ligand>
        <name>[2Fe-2S] cluster</name>
        <dbReference type="ChEBI" id="CHEBI:190135"/>
    </ligand>
</feature>
<dbReference type="PANTHER" id="PTHR22976:SF2">
    <property type="entry name" value="BIOTIN SYNTHASE, MITOCHONDRIAL"/>
    <property type="match status" value="1"/>
</dbReference>
<comment type="subunit">
    <text evidence="13">Homodimer.</text>
</comment>
<comment type="pathway">
    <text evidence="1 13">Cofactor biosynthesis; biotin biosynthesis; biotin from 7,8-diaminononanoate: step 2/2.</text>
</comment>
<keyword evidence="4 13" id="KW-0004">4Fe-4S</keyword>
<dbReference type="PROSITE" id="PS51918">
    <property type="entry name" value="RADICAL_SAM"/>
    <property type="match status" value="1"/>
</dbReference>
<dbReference type="GO" id="GO:0004076">
    <property type="term" value="F:biotin synthase activity"/>
    <property type="evidence" value="ECO:0007669"/>
    <property type="project" value="UniProtKB-UniRule"/>
</dbReference>
<dbReference type="Proteomes" id="UP000031627">
    <property type="component" value="Chromosome"/>
</dbReference>
<feature type="domain" description="Radical SAM core" evidence="15">
    <location>
        <begin position="36"/>
        <end position="256"/>
    </location>
</feature>
<dbReference type="RefSeq" id="WP_052459554.1">
    <property type="nucleotide sequence ID" value="NZ_AP014521.1"/>
</dbReference>
<evidence type="ECO:0000256" key="9">
    <source>
        <dbReference type="ARBA" id="ARBA00022756"/>
    </source>
</evidence>
<evidence type="ECO:0000256" key="8">
    <source>
        <dbReference type="ARBA" id="ARBA00022723"/>
    </source>
</evidence>
<keyword evidence="9 13" id="KW-0093">Biotin biosynthesis</keyword>
<comment type="similarity">
    <text evidence="2 13">Belongs to the radical SAM superfamily. Biotin synthase family.</text>
</comment>
<protein>
    <recommendedName>
        <fullName evidence="3 13">Biotin synthase</fullName>
        <ecNumber evidence="3 13">2.8.1.6</ecNumber>
    </recommendedName>
</protein>
<dbReference type="GO" id="GO:0005506">
    <property type="term" value="F:iron ion binding"/>
    <property type="evidence" value="ECO:0007669"/>
    <property type="project" value="UniProtKB-UniRule"/>
</dbReference>
<dbReference type="InterPro" id="IPR007197">
    <property type="entry name" value="rSAM"/>
</dbReference>
<evidence type="ECO:0000256" key="7">
    <source>
        <dbReference type="ARBA" id="ARBA00022714"/>
    </source>
</evidence>
<dbReference type="HAMAP" id="MF_01694">
    <property type="entry name" value="BioB"/>
    <property type="match status" value="1"/>
</dbReference>
<keyword evidence="5 13" id="KW-0808">Transferase</keyword>
<evidence type="ECO:0000256" key="5">
    <source>
        <dbReference type="ARBA" id="ARBA00022679"/>
    </source>
</evidence>
<keyword evidence="11 13" id="KW-0411">Iron-sulfur</keyword>
<dbReference type="GO" id="GO:0051537">
    <property type="term" value="F:2 iron, 2 sulfur cluster binding"/>
    <property type="evidence" value="ECO:0007669"/>
    <property type="project" value="UniProtKB-KW"/>
</dbReference>
<evidence type="ECO:0000313" key="16">
    <source>
        <dbReference type="EMBL" id="BAP58621.1"/>
    </source>
</evidence>
<dbReference type="GO" id="GO:0009102">
    <property type="term" value="P:biotin biosynthetic process"/>
    <property type="evidence" value="ECO:0007669"/>
    <property type="project" value="UniProtKB-UniRule"/>
</dbReference>
<dbReference type="GO" id="GO:0051539">
    <property type="term" value="F:4 iron, 4 sulfur cluster binding"/>
    <property type="evidence" value="ECO:0007669"/>
    <property type="project" value="UniProtKB-KW"/>
</dbReference>
<dbReference type="SUPFAM" id="SSF102114">
    <property type="entry name" value="Radical SAM enzymes"/>
    <property type="match status" value="1"/>
</dbReference>
<dbReference type="UniPathway" id="UPA00078">
    <property type="reaction ID" value="UER00162"/>
</dbReference>
<dbReference type="HOGENOM" id="CLU_033172_1_2_6"/>
<feature type="binding site" evidence="13 14">
    <location>
        <position position="55"/>
    </location>
    <ligand>
        <name>[4Fe-4S] cluster</name>
        <dbReference type="ChEBI" id="CHEBI:49883"/>
        <note>4Fe-4S-S-AdoMet</note>
    </ligand>
</feature>
<dbReference type="Pfam" id="PF04055">
    <property type="entry name" value="Radical_SAM"/>
    <property type="match status" value="1"/>
</dbReference>
<dbReference type="InterPro" id="IPR058240">
    <property type="entry name" value="rSAM_sf"/>
</dbReference>
<keyword evidence="17" id="KW-1185">Reference proteome</keyword>
<dbReference type="NCBIfam" id="TIGR00433">
    <property type="entry name" value="bioB"/>
    <property type="match status" value="1"/>
</dbReference>
<feature type="binding site" evidence="13 14">
    <location>
        <position position="126"/>
    </location>
    <ligand>
        <name>[2Fe-2S] cluster</name>
        <dbReference type="ChEBI" id="CHEBI:190135"/>
    </ligand>
</feature>
<reference evidence="16 17" key="2">
    <citation type="journal article" date="2014" name="Curr. Biol.">
        <title>Symbiont-Supplemented Maternal Investment Underpinning Host's Ecological Adaptation.</title>
        <authorList>
            <person name="Kaiwa N."/>
            <person name="Hosokawa T."/>
            <person name="Nikoh N."/>
            <person name="Tanahashi M."/>
            <person name="Moriyama M."/>
            <person name="Meng X.Y."/>
            <person name="Maeda T."/>
            <person name="Yamaguchi K."/>
            <person name="Shigenobu S."/>
            <person name="Ito M."/>
            <person name="Fukatsu T."/>
        </authorList>
    </citation>
    <scope>NUCLEOTIDE SEQUENCE [LARGE SCALE GENOMIC DNA]</scope>
    <source>
        <strain evidence="16 17">UwTKB</strain>
    </source>
</reference>
<evidence type="ECO:0000256" key="10">
    <source>
        <dbReference type="ARBA" id="ARBA00023004"/>
    </source>
</evidence>
<evidence type="ECO:0000256" key="6">
    <source>
        <dbReference type="ARBA" id="ARBA00022691"/>
    </source>
</evidence>
<evidence type="ECO:0000259" key="15">
    <source>
        <dbReference type="PROSITE" id="PS51918"/>
    </source>
</evidence>
<evidence type="ECO:0000256" key="3">
    <source>
        <dbReference type="ARBA" id="ARBA00012236"/>
    </source>
</evidence>
<comment type="catalytic activity">
    <reaction evidence="12 13">
        <text>(4R,5S)-dethiobiotin + (sulfur carrier)-SH + 2 reduced [2Fe-2S]-[ferredoxin] + 2 S-adenosyl-L-methionine = (sulfur carrier)-H + biotin + 2 5'-deoxyadenosine + 2 L-methionine + 2 oxidized [2Fe-2S]-[ferredoxin]</text>
        <dbReference type="Rhea" id="RHEA:22060"/>
        <dbReference type="Rhea" id="RHEA-COMP:10000"/>
        <dbReference type="Rhea" id="RHEA-COMP:10001"/>
        <dbReference type="Rhea" id="RHEA-COMP:14737"/>
        <dbReference type="Rhea" id="RHEA-COMP:14739"/>
        <dbReference type="ChEBI" id="CHEBI:17319"/>
        <dbReference type="ChEBI" id="CHEBI:29917"/>
        <dbReference type="ChEBI" id="CHEBI:33737"/>
        <dbReference type="ChEBI" id="CHEBI:33738"/>
        <dbReference type="ChEBI" id="CHEBI:57586"/>
        <dbReference type="ChEBI" id="CHEBI:57844"/>
        <dbReference type="ChEBI" id="CHEBI:59789"/>
        <dbReference type="ChEBI" id="CHEBI:64428"/>
        <dbReference type="ChEBI" id="CHEBI:149473"/>
        <dbReference type="EC" id="2.8.1.6"/>
    </reaction>
</comment>
<comment type="cofactor">
    <cofactor evidence="13">
        <name>[2Fe-2S] cluster</name>
        <dbReference type="ChEBI" id="CHEBI:190135"/>
    </cofactor>
    <text evidence="13">Binds 1 [2Fe-2S] cluster. The cluster is coordinated with 3 cysteines and 1 arginine.</text>
</comment>
<feature type="binding site" evidence="13 14">
    <location>
        <position position="58"/>
    </location>
    <ligand>
        <name>[4Fe-4S] cluster</name>
        <dbReference type="ChEBI" id="CHEBI:49883"/>
        <note>4Fe-4S-S-AdoMet</note>
    </ligand>
</feature>
<evidence type="ECO:0000256" key="2">
    <source>
        <dbReference type="ARBA" id="ARBA00010765"/>
    </source>
</evidence>
<reference evidence="17" key="1">
    <citation type="submission" date="2013-11" db="EMBL/GenBank/DDBJ databases">
        <title>Symbiont-containing voluminous jelly as an extraordinary maternal gift for overwintering insect nymphs.</title>
        <authorList>
            <person name="Kaiwa N."/>
            <person name="Hosokawa T."/>
            <person name="Nikoh N."/>
            <person name="Meng X.Y."/>
            <person name="Tanahashi M."/>
            <person name="Moriyama M."/>
            <person name="Maeda T."/>
            <person name="Yamaguchi K."/>
            <person name="Shigenobu S."/>
            <person name="Ito M."/>
            <person name="Fukatsu T."/>
        </authorList>
    </citation>
    <scope>NUCLEOTIDE SEQUENCE [LARGE SCALE GENOMIC DNA]</scope>
    <source>
        <strain evidence="17">UwTKB</strain>
    </source>
</reference>
<dbReference type="InterPro" id="IPR024177">
    <property type="entry name" value="Biotin_synthase"/>
</dbReference>
<dbReference type="CDD" id="cd01335">
    <property type="entry name" value="Radical_SAM"/>
    <property type="match status" value="1"/>
</dbReference>
<dbReference type="STRING" id="1410383.TGUWTKB_3940"/>
<keyword evidence="10 13" id="KW-0408">Iron</keyword>